<dbReference type="PANTHER" id="PTHR38886">
    <property type="entry name" value="SESA DOMAIN-CONTAINING PROTEIN"/>
    <property type="match status" value="1"/>
</dbReference>
<dbReference type="Proteomes" id="UP000799772">
    <property type="component" value="Unassembled WGS sequence"/>
</dbReference>
<dbReference type="AlphaFoldDB" id="A0A9P4I1T0"/>
<sequence>MAAFGFSVGDFVDGIELVRQLINALKRGSGSSKEYQDLIHELFHLERSLLEVKHLQVCDSLRPQKIAIEQAAAQCQDTVSHFLDQISKYQPSLRATGSGSRWRDQLRKIQWTLYRKEDVQHFRAQIQGHTSSIMISLMALQLSVFSNLPFYFRL</sequence>
<proteinExistence type="predicted"/>
<feature type="domain" description="Azaphilone pigments biosynthesis cluster protein L N-terminal" evidence="1">
    <location>
        <begin position="18"/>
        <end position="142"/>
    </location>
</feature>
<keyword evidence="3" id="KW-1185">Reference proteome</keyword>
<dbReference type="Pfam" id="PF17111">
    <property type="entry name" value="PigL_N"/>
    <property type="match status" value="1"/>
</dbReference>
<dbReference type="OrthoDB" id="3045089at2759"/>
<reference evidence="2" key="1">
    <citation type="journal article" date="2020" name="Stud. Mycol.">
        <title>101 Dothideomycetes genomes: a test case for predicting lifestyles and emergence of pathogens.</title>
        <authorList>
            <person name="Haridas S."/>
            <person name="Albert R."/>
            <person name="Binder M."/>
            <person name="Bloem J."/>
            <person name="Labutti K."/>
            <person name="Salamov A."/>
            <person name="Andreopoulos B."/>
            <person name="Baker S."/>
            <person name="Barry K."/>
            <person name="Bills G."/>
            <person name="Bluhm B."/>
            <person name="Cannon C."/>
            <person name="Castanera R."/>
            <person name="Culley D."/>
            <person name="Daum C."/>
            <person name="Ezra D."/>
            <person name="Gonzalez J."/>
            <person name="Henrissat B."/>
            <person name="Kuo A."/>
            <person name="Liang C."/>
            <person name="Lipzen A."/>
            <person name="Lutzoni F."/>
            <person name="Magnuson J."/>
            <person name="Mondo S."/>
            <person name="Nolan M."/>
            <person name="Ohm R."/>
            <person name="Pangilinan J."/>
            <person name="Park H.-J."/>
            <person name="Ramirez L."/>
            <person name="Alfaro M."/>
            <person name="Sun H."/>
            <person name="Tritt A."/>
            <person name="Yoshinaga Y."/>
            <person name="Zwiers L.-H."/>
            <person name="Turgeon B."/>
            <person name="Goodwin S."/>
            <person name="Spatafora J."/>
            <person name="Crous P."/>
            <person name="Grigoriev I."/>
        </authorList>
    </citation>
    <scope>NUCLEOTIDE SEQUENCE</scope>
    <source>
        <strain evidence="2">CBS 133067</strain>
    </source>
</reference>
<evidence type="ECO:0000313" key="2">
    <source>
        <dbReference type="EMBL" id="KAF2093426.1"/>
    </source>
</evidence>
<evidence type="ECO:0000259" key="1">
    <source>
        <dbReference type="Pfam" id="PF17111"/>
    </source>
</evidence>
<dbReference type="PANTHER" id="PTHR38886:SF1">
    <property type="entry name" value="NACHT-NTPASE AND P-LOOP NTPASES N-TERMINAL DOMAIN-CONTAINING PROTEIN"/>
    <property type="match status" value="1"/>
</dbReference>
<dbReference type="EMBL" id="ML978138">
    <property type="protein sequence ID" value="KAF2093426.1"/>
    <property type="molecule type" value="Genomic_DNA"/>
</dbReference>
<accession>A0A9P4I1T0</accession>
<evidence type="ECO:0000313" key="3">
    <source>
        <dbReference type="Proteomes" id="UP000799772"/>
    </source>
</evidence>
<organism evidence="2 3">
    <name type="scientific">Rhizodiscina lignyota</name>
    <dbReference type="NCBI Taxonomy" id="1504668"/>
    <lineage>
        <taxon>Eukaryota</taxon>
        <taxon>Fungi</taxon>
        <taxon>Dikarya</taxon>
        <taxon>Ascomycota</taxon>
        <taxon>Pezizomycotina</taxon>
        <taxon>Dothideomycetes</taxon>
        <taxon>Pleosporomycetidae</taxon>
        <taxon>Aulographales</taxon>
        <taxon>Rhizodiscinaceae</taxon>
        <taxon>Rhizodiscina</taxon>
    </lineage>
</organism>
<gene>
    <name evidence="2" type="ORF">NA57DRAFT_48297</name>
</gene>
<comment type="caution">
    <text evidence="2">The sequence shown here is derived from an EMBL/GenBank/DDBJ whole genome shotgun (WGS) entry which is preliminary data.</text>
</comment>
<dbReference type="InterPro" id="IPR031348">
    <property type="entry name" value="PigL_N"/>
</dbReference>
<name>A0A9P4I1T0_9PEZI</name>
<protein>
    <recommendedName>
        <fullName evidence="1">Azaphilone pigments biosynthesis cluster protein L N-terminal domain-containing protein</fullName>
    </recommendedName>
</protein>